<dbReference type="Ensembl" id="ENSPNAT00000045781.1">
    <property type="protein sequence ID" value="ENSPNAP00000061175.1"/>
    <property type="gene ID" value="ENSPNAG00000023387.2"/>
</dbReference>
<feature type="transmembrane region" description="Helical" evidence="16">
    <location>
        <begin position="322"/>
        <end position="344"/>
    </location>
</feature>
<feature type="transmembrane region" description="Helical" evidence="16">
    <location>
        <begin position="236"/>
        <end position="255"/>
    </location>
</feature>
<evidence type="ECO:0000256" key="16">
    <source>
        <dbReference type="SAM" id="Phobius"/>
    </source>
</evidence>
<keyword evidence="10 16" id="KW-0472">Membrane</keyword>
<feature type="transmembrane region" description="Helical" evidence="16">
    <location>
        <begin position="209"/>
        <end position="230"/>
    </location>
</feature>
<keyword evidence="5 16" id="KW-0812">Transmembrane</keyword>
<evidence type="ECO:0000313" key="19">
    <source>
        <dbReference type="Ensembl" id="ENSPNAP00000061175.1"/>
    </source>
</evidence>
<evidence type="ECO:0000256" key="2">
    <source>
        <dbReference type="ARBA" id="ARBA00007367"/>
    </source>
</evidence>
<evidence type="ECO:0000256" key="4">
    <source>
        <dbReference type="ARBA" id="ARBA00022449"/>
    </source>
</evidence>
<dbReference type="Proteomes" id="UP001501920">
    <property type="component" value="Chromosome 9"/>
</dbReference>
<keyword evidence="3" id="KW-0813">Transport</keyword>
<evidence type="ECO:0000256" key="7">
    <source>
        <dbReference type="ARBA" id="ARBA00023034"/>
    </source>
</evidence>
<evidence type="ECO:0000256" key="1">
    <source>
        <dbReference type="ARBA" id="ARBA00004653"/>
    </source>
</evidence>
<feature type="transmembrane region" description="Helical" evidence="16">
    <location>
        <begin position="115"/>
        <end position="134"/>
    </location>
</feature>
<comment type="subcellular location">
    <subcellularLocation>
        <location evidence="1">Golgi apparatus membrane</location>
        <topology evidence="1">Multi-pass membrane protein</topology>
    </subcellularLocation>
</comment>
<keyword evidence="4" id="KW-0050">Antiport</keyword>
<feature type="chain" id="PRO_5043490546" description="Sodium/hydrogen exchanger 8" evidence="17">
    <location>
        <begin position="25"/>
        <end position="599"/>
    </location>
</feature>
<keyword evidence="6 16" id="KW-1133">Transmembrane helix</keyword>
<dbReference type="PANTHER" id="PTHR10110">
    <property type="entry name" value="SODIUM/HYDROGEN EXCHANGER"/>
    <property type="match status" value="1"/>
</dbReference>
<evidence type="ECO:0000259" key="18">
    <source>
        <dbReference type="Pfam" id="PF00999"/>
    </source>
</evidence>
<comment type="similarity">
    <text evidence="2">Belongs to the monovalent cation:proton antiporter 1 (CPA1) transporter (TC 2.A.36) family.</text>
</comment>
<evidence type="ECO:0000256" key="11">
    <source>
        <dbReference type="ARBA" id="ARBA00023201"/>
    </source>
</evidence>
<evidence type="ECO:0000256" key="15">
    <source>
        <dbReference type="SAM" id="MobiDB-lite"/>
    </source>
</evidence>
<dbReference type="GO" id="GO:0000139">
    <property type="term" value="C:Golgi membrane"/>
    <property type="evidence" value="ECO:0007669"/>
    <property type="project" value="UniProtKB-SubCell"/>
</dbReference>
<keyword evidence="11" id="KW-0739">Sodium transport</keyword>
<feature type="compositionally biased region" description="Polar residues" evidence="15">
    <location>
        <begin position="27"/>
        <end position="47"/>
    </location>
</feature>
<evidence type="ECO:0000256" key="13">
    <source>
        <dbReference type="ARBA" id="ARBA00042291"/>
    </source>
</evidence>
<evidence type="ECO:0000256" key="3">
    <source>
        <dbReference type="ARBA" id="ARBA00022448"/>
    </source>
</evidence>
<evidence type="ECO:0000256" key="17">
    <source>
        <dbReference type="SAM" id="SignalP"/>
    </source>
</evidence>
<dbReference type="GO" id="GO:0051453">
    <property type="term" value="P:regulation of intracellular pH"/>
    <property type="evidence" value="ECO:0007669"/>
    <property type="project" value="TreeGrafter"/>
</dbReference>
<dbReference type="InterPro" id="IPR004709">
    <property type="entry name" value="NaH_exchanger"/>
</dbReference>
<organism evidence="19 20">
    <name type="scientific">Pygocentrus nattereri</name>
    <name type="common">Red-bellied piranha</name>
    <dbReference type="NCBI Taxonomy" id="42514"/>
    <lineage>
        <taxon>Eukaryota</taxon>
        <taxon>Metazoa</taxon>
        <taxon>Chordata</taxon>
        <taxon>Craniata</taxon>
        <taxon>Vertebrata</taxon>
        <taxon>Euteleostomi</taxon>
        <taxon>Actinopterygii</taxon>
        <taxon>Neopterygii</taxon>
        <taxon>Teleostei</taxon>
        <taxon>Ostariophysi</taxon>
        <taxon>Characiformes</taxon>
        <taxon>Characoidei</taxon>
        <taxon>Pygocentrus</taxon>
    </lineage>
</organism>
<feature type="transmembrane region" description="Helical" evidence="16">
    <location>
        <begin position="179"/>
        <end position="197"/>
    </location>
</feature>
<dbReference type="Gene3D" id="6.10.140.1330">
    <property type="match status" value="1"/>
</dbReference>
<feature type="transmembrane region" description="Helical" evidence="16">
    <location>
        <begin position="141"/>
        <end position="159"/>
    </location>
</feature>
<reference evidence="19 20" key="1">
    <citation type="submission" date="2020-10" db="EMBL/GenBank/DDBJ databases">
        <title>Pygocentrus nattereri (red-bellied piranha) genome, fPygNat1, primary haplotype.</title>
        <authorList>
            <person name="Myers G."/>
            <person name="Meyer A."/>
            <person name="Karagic N."/>
            <person name="Pippel M."/>
            <person name="Winkler S."/>
            <person name="Tracey A."/>
            <person name="Wood J."/>
            <person name="Formenti G."/>
            <person name="Howe K."/>
            <person name="Fedrigo O."/>
            <person name="Jarvis E.D."/>
        </authorList>
    </citation>
    <scope>NUCLEOTIDE SEQUENCE [LARGE SCALE GENOMIC DNA]</scope>
</reference>
<accession>A0AAR2KA72</accession>
<feature type="signal peptide" evidence="17">
    <location>
        <begin position="1"/>
        <end position="24"/>
    </location>
</feature>
<proteinExistence type="inferred from homology"/>
<sequence>MKVLVHTVFVCFVLIFACVRTADSSEGQSVQHGQPEQIPNQESQINDPNHPPDSLAGDENTELNRINGTSNSTNETLHATTPVAKATTMAPPTPKPILPVQTGVKAQEEEQSSGMSIFFSLLVIGICIILVHLLIKFKLHFLPESVAVVSLGILMGAFIKIIETQELANWKEEEMFRPNMFFLLLLPPIIFESGYSLHKGNFFQNIGSITLFAVIGTAISAFIVGGPYLFISVSLSLLLCFSLCSFAFGSLISAVDPVATIAIFNALNVDPVLNMLVFGESILNDAVSIVLTNTAEGFAGSDVSTVTGWETFLQALGYFLKMFFGSAALGTLTGLISAICLKHFDLRKTPSLEFGMMIIFAYLPYGLSEGIKLSETCVFAFLGLSIFSFPHKFELSFVIWCIVLVLLGRAVNIFPLSFLLNFFRDHKITPKMMFIMWFSGLRGAIPYALSLHLGLEPIEKRQLIGTTTIVIVLFTILLLGGGTMPLIRIMDIEDSQSRRKNKKDINLSKTEKMGNTIESEHLSELTEEEYEAQIFQRQDLKGFLWLDAKYLNPFFTRRLTQEDLLHGRIQMKTLTNKWYEEVRQGPSGSEDEEDEAELL</sequence>
<feature type="transmembrane region" description="Helical" evidence="16">
    <location>
        <begin position="469"/>
        <end position="490"/>
    </location>
</feature>
<evidence type="ECO:0000256" key="9">
    <source>
        <dbReference type="ARBA" id="ARBA00023065"/>
    </source>
</evidence>
<reference evidence="19" key="2">
    <citation type="submission" date="2025-08" db="UniProtKB">
        <authorList>
            <consortium name="Ensembl"/>
        </authorList>
    </citation>
    <scope>IDENTIFICATION</scope>
</reference>
<evidence type="ECO:0000313" key="20">
    <source>
        <dbReference type="Proteomes" id="UP001501920"/>
    </source>
</evidence>
<feature type="transmembrane region" description="Helical" evidence="16">
    <location>
        <begin position="432"/>
        <end position="449"/>
    </location>
</feature>
<reference evidence="19" key="3">
    <citation type="submission" date="2025-09" db="UniProtKB">
        <authorList>
            <consortium name="Ensembl"/>
        </authorList>
    </citation>
    <scope>IDENTIFICATION</scope>
</reference>
<dbReference type="InterPro" id="IPR006153">
    <property type="entry name" value="Cation/H_exchanger_TM"/>
</dbReference>
<dbReference type="PRINTS" id="PR01084">
    <property type="entry name" value="NAHEXCHNGR"/>
</dbReference>
<keyword evidence="9" id="KW-0406">Ion transport</keyword>
<name>A0AAR2KA72_PYGNA</name>
<gene>
    <name evidence="19" type="primary">SLC9A8</name>
</gene>
<keyword evidence="7" id="KW-0333">Golgi apparatus</keyword>
<protein>
    <recommendedName>
        <fullName evidence="12">Sodium/hydrogen exchanger 8</fullName>
    </recommendedName>
    <alternativeName>
        <fullName evidence="13">Na(+)/H(+) exchanger 8</fullName>
    </alternativeName>
    <alternativeName>
        <fullName evidence="14">Solute carrier family 9 member 8</fullName>
    </alternativeName>
</protein>
<feature type="transmembrane region" description="Helical" evidence="16">
    <location>
        <begin position="397"/>
        <end position="420"/>
    </location>
</feature>
<feature type="domain" description="Cation/H+ exchanger transmembrane" evidence="18">
    <location>
        <begin position="128"/>
        <end position="374"/>
    </location>
</feature>
<keyword evidence="20" id="KW-1185">Reference proteome</keyword>
<evidence type="ECO:0000256" key="6">
    <source>
        <dbReference type="ARBA" id="ARBA00022989"/>
    </source>
</evidence>
<dbReference type="AlphaFoldDB" id="A0AAR2KA72"/>
<dbReference type="PROSITE" id="PS51257">
    <property type="entry name" value="PROKAR_LIPOPROTEIN"/>
    <property type="match status" value="1"/>
</dbReference>
<feature type="compositionally biased region" description="Polar residues" evidence="15">
    <location>
        <begin position="63"/>
        <end position="76"/>
    </location>
</feature>
<dbReference type="Pfam" id="PF00999">
    <property type="entry name" value="Na_H_Exchanger"/>
    <property type="match status" value="1"/>
</dbReference>
<evidence type="ECO:0000256" key="8">
    <source>
        <dbReference type="ARBA" id="ARBA00023053"/>
    </source>
</evidence>
<dbReference type="GO" id="GO:0015386">
    <property type="term" value="F:potassium:proton antiporter activity"/>
    <property type="evidence" value="ECO:0007669"/>
    <property type="project" value="TreeGrafter"/>
</dbReference>
<evidence type="ECO:0000256" key="10">
    <source>
        <dbReference type="ARBA" id="ARBA00023136"/>
    </source>
</evidence>
<keyword evidence="17" id="KW-0732">Signal</keyword>
<dbReference type="GeneTree" id="ENSGT00940000157210"/>
<evidence type="ECO:0000256" key="12">
    <source>
        <dbReference type="ARBA" id="ARBA00040570"/>
    </source>
</evidence>
<evidence type="ECO:0000256" key="14">
    <source>
        <dbReference type="ARBA" id="ARBA00042692"/>
    </source>
</evidence>
<dbReference type="InterPro" id="IPR018422">
    <property type="entry name" value="Cation/H_exchanger_CPA1"/>
</dbReference>
<dbReference type="PANTHER" id="PTHR10110:SF191">
    <property type="entry name" value="SODIUM_HYDROGEN EXCHANGER 8"/>
    <property type="match status" value="1"/>
</dbReference>
<keyword evidence="8" id="KW-0915">Sodium</keyword>
<dbReference type="GO" id="GO:0015385">
    <property type="term" value="F:sodium:proton antiporter activity"/>
    <property type="evidence" value="ECO:0007669"/>
    <property type="project" value="InterPro"/>
</dbReference>
<feature type="region of interest" description="Disordered" evidence="15">
    <location>
        <begin position="27"/>
        <end position="76"/>
    </location>
</feature>
<evidence type="ECO:0000256" key="5">
    <source>
        <dbReference type="ARBA" id="ARBA00022692"/>
    </source>
</evidence>